<dbReference type="CTD" id="138428"/>
<keyword evidence="2" id="KW-0820">tRNA-binding</keyword>
<keyword evidence="7" id="KW-1185">Reference proteome</keyword>
<dbReference type="RefSeq" id="XP_017306685.1">
    <property type="nucleotide sequence ID" value="XM_017451196.3"/>
</dbReference>
<dbReference type="GO" id="GO:0000049">
    <property type="term" value="F:tRNA binding"/>
    <property type="evidence" value="ECO:0007669"/>
    <property type="project" value="UniProtKB-KW"/>
</dbReference>
<organism evidence="7 8">
    <name type="scientific">Ictalurus punctatus</name>
    <name type="common">Channel catfish</name>
    <name type="synonym">Silurus punctatus</name>
    <dbReference type="NCBI Taxonomy" id="7998"/>
    <lineage>
        <taxon>Eukaryota</taxon>
        <taxon>Metazoa</taxon>
        <taxon>Chordata</taxon>
        <taxon>Craniata</taxon>
        <taxon>Vertebrata</taxon>
        <taxon>Euteleostomi</taxon>
        <taxon>Actinopterygii</taxon>
        <taxon>Neopterygii</taxon>
        <taxon>Teleostei</taxon>
        <taxon>Ostariophysi</taxon>
        <taxon>Siluriformes</taxon>
        <taxon>Ictaluridae</taxon>
        <taxon>Ictalurus</taxon>
    </lineage>
</organism>
<dbReference type="InterPro" id="IPR036416">
    <property type="entry name" value="Pept_tRNA_hydro_sf"/>
</dbReference>
<name>A0A2D0PNN9_ICTPU</name>
<dbReference type="Gene3D" id="3.40.50.1470">
    <property type="entry name" value="Peptidyl-tRNA hydrolase"/>
    <property type="match status" value="1"/>
</dbReference>
<dbReference type="EC" id="3.1.1.29" evidence="1"/>
<dbReference type="GeneID" id="108255312"/>
<proteinExistence type="inferred from homology"/>
<reference evidence="8" key="2">
    <citation type="submission" date="2025-08" db="UniProtKB">
        <authorList>
            <consortium name="RefSeq"/>
        </authorList>
    </citation>
    <scope>IDENTIFICATION</scope>
    <source>
        <tissue evidence="8">Blood</tissue>
    </source>
</reference>
<dbReference type="NCBIfam" id="TIGR00447">
    <property type="entry name" value="pth"/>
    <property type="match status" value="1"/>
</dbReference>
<protein>
    <recommendedName>
        <fullName evidence="1">peptidyl-tRNA hydrolase</fullName>
        <ecNumber evidence="1">3.1.1.29</ecNumber>
    </recommendedName>
</protein>
<comment type="similarity">
    <text evidence="5">Belongs to the PTH family.</text>
</comment>
<dbReference type="AlphaFoldDB" id="A0A2D0PNN9"/>
<feature type="region of interest" description="Disordered" evidence="6">
    <location>
        <begin position="267"/>
        <end position="301"/>
    </location>
</feature>
<dbReference type="Proteomes" id="UP000221080">
    <property type="component" value="Chromosome 22"/>
</dbReference>
<dbReference type="PANTHER" id="PTHR17224">
    <property type="entry name" value="PEPTIDYL-TRNA HYDROLASE"/>
    <property type="match status" value="1"/>
</dbReference>
<dbReference type="CDD" id="cd00462">
    <property type="entry name" value="PTH"/>
    <property type="match status" value="1"/>
</dbReference>
<dbReference type="Pfam" id="PF01195">
    <property type="entry name" value="Pept_tRNA_hydro"/>
    <property type="match status" value="1"/>
</dbReference>
<evidence type="ECO:0000313" key="8">
    <source>
        <dbReference type="RefSeq" id="XP_017306685.1"/>
    </source>
</evidence>
<evidence type="ECO:0000256" key="1">
    <source>
        <dbReference type="ARBA" id="ARBA00013260"/>
    </source>
</evidence>
<accession>A0A2D0PNN9</accession>
<gene>
    <name evidence="8" type="primary">ptrh1</name>
</gene>
<keyword evidence="3 8" id="KW-0378">Hydrolase</keyword>
<dbReference type="GO" id="GO:0004045">
    <property type="term" value="F:peptidyl-tRNA hydrolase activity"/>
    <property type="evidence" value="ECO:0007669"/>
    <property type="project" value="UniProtKB-EC"/>
</dbReference>
<dbReference type="PROSITE" id="PS01196">
    <property type="entry name" value="PEPT_TRNA_HYDROL_2"/>
    <property type="match status" value="1"/>
</dbReference>
<feature type="compositionally biased region" description="Basic and acidic residues" evidence="6">
    <location>
        <begin position="289"/>
        <end position="301"/>
    </location>
</feature>
<dbReference type="SUPFAM" id="SSF53178">
    <property type="entry name" value="Peptidyl-tRNA hydrolase-like"/>
    <property type="match status" value="1"/>
</dbReference>
<dbReference type="PANTHER" id="PTHR17224:SF1">
    <property type="entry name" value="PEPTIDYL-TRNA HYDROLASE"/>
    <property type="match status" value="1"/>
</dbReference>
<keyword evidence="4" id="KW-0694">RNA-binding</keyword>
<evidence type="ECO:0000256" key="4">
    <source>
        <dbReference type="ARBA" id="ARBA00022884"/>
    </source>
</evidence>
<dbReference type="OrthoDB" id="1711136at2759"/>
<evidence type="ECO:0000313" key="7">
    <source>
        <dbReference type="Proteomes" id="UP000221080"/>
    </source>
</evidence>
<evidence type="ECO:0000256" key="2">
    <source>
        <dbReference type="ARBA" id="ARBA00022555"/>
    </source>
</evidence>
<reference evidence="7" key="1">
    <citation type="journal article" date="2016" name="Nat. Commun.">
        <title>The channel catfish genome sequence provides insights into the evolution of scale formation in teleosts.</title>
        <authorList>
            <person name="Liu Z."/>
            <person name="Liu S."/>
            <person name="Yao J."/>
            <person name="Bao L."/>
            <person name="Zhang J."/>
            <person name="Li Y."/>
            <person name="Jiang C."/>
            <person name="Sun L."/>
            <person name="Wang R."/>
            <person name="Zhang Y."/>
            <person name="Zhou T."/>
            <person name="Zeng Q."/>
            <person name="Fu Q."/>
            <person name="Gao S."/>
            <person name="Li N."/>
            <person name="Koren S."/>
            <person name="Jiang Y."/>
            <person name="Zimin A."/>
            <person name="Xu P."/>
            <person name="Phillippy A.M."/>
            <person name="Geng X."/>
            <person name="Song L."/>
            <person name="Sun F."/>
            <person name="Li C."/>
            <person name="Wang X."/>
            <person name="Chen A."/>
            <person name="Jin Y."/>
            <person name="Yuan Z."/>
            <person name="Yang Y."/>
            <person name="Tan S."/>
            <person name="Peatman E."/>
            <person name="Lu J."/>
            <person name="Qin Z."/>
            <person name="Dunham R."/>
            <person name="Li Z."/>
            <person name="Sonstegard T."/>
            <person name="Feng J."/>
            <person name="Danzmann R.G."/>
            <person name="Schroeder S."/>
            <person name="Scheffler B."/>
            <person name="Duke M.V."/>
            <person name="Ballard L."/>
            <person name="Kucuktas H."/>
            <person name="Kaltenboeck L."/>
            <person name="Liu H."/>
            <person name="Armbruster J."/>
            <person name="Xie Y."/>
            <person name="Kirby M.L."/>
            <person name="Tian Y."/>
            <person name="Flanagan M.E."/>
            <person name="Mu W."/>
            <person name="Waldbieser G.C."/>
        </authorList>
    </citation>
    <scope>NUCLEOTIDE SEQUENCE [LARGE SCALE GENOMIC DNA]</scope>
    <source>
        <strain evidence="7">SDA103</strain>
    </source>
</reference>
<dbReference type="InterPro" id="IPR018171">
    <property type="entry name" value="Pept_tRNA_hydro_CS"/>
</dbReference>
<dbReference type="InterPro" id="IPR001328">
    <property type="entry name" value="Pept_tRNA_hydro"/>
</dbReference>
<dbReference type="KEGG" id="ipu:108255312"/>
<evidence type="ECO:0000256" key="6">
    <source>
        <dbReference type="SAM" id="MobiDB-lite"/>
    </source>
</evidence>
<sequence>MAYCVKLPSLEKRIIGVCVTALMRDFDQEKMQYKGYEINGSDELFPMSLMRRIITQLVSRVLLGPLGTLHCEKMSSETTASTSRRKKLVVGLGNPGMTGSRHSVGMAVIAALAERLGVSDQWKSDRHLSGEVIVSVYQDTQLVLLRPKLLMNVNGVSVAKAASKFSVRPEHIVLVHDELDKPLGKLAIKHGGSARGHNGVRSCIDCLHTDVMPRLRVGIGRPSGNTTVDRHVLGRFSKEEQTILSSVMEQSVELLLAQITEQKFKVTPAGGRRATQKRKERTPSAVQEPEEKPHRTDLSCQ</sequence>
<evidence type="ECO:0000256" key="5">
    <source>
        <dbReference type="ARBA" id="ARBA00038063"/>
    </source>
</evidence>
<evidence type="ECO:0000256" key="3">
    <source>
        <dbReference type="ARBA" id="ARBA00022801"/>
    </source>
</evidence>